<organism evidence="3 4">
    <name type="scientific">Sutterella seckii</name>
    <dbReference type="NCBI Taxonomy" id="1944635"/>
    <lineage>
        <taxon>Bacteria</taxon>
        <taxon>Pseudomonadati</taxon>
        <taxon>Pseudomonadota</taxon>
        <taxon>Betaproteobacteria</taxon>
        <taxon>Burkholderiales</taxon>
        <taxon>Sutterellaceae</taxon>
        <taxon>Sutterella</taxon>
    </lineage>
</organism>
<evidence type="ECO:0000313" key="3">
    <source>
        <dbReference type="EMBL" id="KAB7661921.1"/>
    </source>
</evidence>
<keyword evidence="1" id="KW-0812">Transmembrane</keyword>
<evidence type="ECO:0000313" key="4">
    <source>
        <dbReference type="Proteomes" id="UP000430564"/>
    </source>
</evidence>
<evidence type="ECO:0000256" key="1">
    <source>
        <dbReference type="SAM" id="Phobius"/>
    </source>
</evidence>
<gene>
    <name evidence="3" type="ORF">GBM95_03730</name>
</gene>
<feature type="transmembrane region" description="Helical" evidence="1">
    <location>
        <begin position="192"/>
        <end position="214"/>
    </location>
</feature>
<feature type="transmembrane region" description="Helical" evidence="1">
    <location>
        <begin position="31"/>
        <end position="52"/>
    </location>
</feature>
<feature type="transmembrane region" description="Helical" evidence="1">
    <location>
        <begin position="289"/>
        <end position="310"/>
    </location>
</feature>
<feature type="transmembrane region" description="Helical" evidence="1">
    <location>
        <begin position="96"/>
        <end position="113"/>
    </location>
</feature>
<feature type="transmembrane region" description="Helical" evidence="1">
    <location>
        <begin position="5"/>
        <end position="25"/>
    </location>
</feature>
<feature type="transmembrane region" description="Helical" evidence="1">
    <location>
        <begin position="234"/>
        <end position="253"/>
    </location>
</feature>
<feature type="transmembrane region" description="Helical" evidence="1">
    <location>
        <begin position="260"/>
        <end position="283"/>
    </location>
</feature>
<proteinExistence type="predicted"/>
<accession>A0A6I1ERC1</accession>
<feature type="transmembrane region" description="Helical" evidence="1">
    <location>
        <begin position="158"/>
        <end position="180"/>
    </location>
</feature>
<feature type="domain" description="EamA" evidence="2">
    <location>
        <begin position="3"/>
        <end position="113"/>
    </location>
</feature>
<keyword evidence="1" id="KW-0472">Membrane</keyword>
<evidence type="ECO:0000259" key="2">
    <source>
        <dbReference type="Pfam" id="PF00892"/>
    </source>
</evidence>
<feature type="transmembrane region" description="Helical" evidence="1">
    <location>
        <begin position="125"/>
        <end position="142"/>
    </location>
</feature>
<dbReference type="Pfam" id="PF00892">
    <property type="entry name" value="EamA"/>
    <property type="match status" value="1"/>
</dbReference>
<dbReference type="SUPFAM" id="SSF103481">
    <property type="entry name" value="Multidrug resistance efflux transporter EmrE"/>
    <property type="match status" value="1"/>
</dbReference>
<dbReference type="EMBL" id="WEHX01000013">
    <property type="protein sequence ID" value="KAB7661921.1"/>
    <property type="molecule type" value="Genomic_DNA"/>
</dbReference>
<dbReference type="OrthoDB" id="7216522at2"/>
<dbReference type="GO" id="GO:0016020">
    <property type="term" value="C:membrane"/>
    <property type="evidence" value="ECO:0007669"/>
    <property type="project" value="InterPro"/>
</dbReference>
<reference evidence="3 4" key="1">
    <citation type="submission" date="2019-10" db="EMBL/GenBank/DDBJ databases">
        <title>Genome diversity of Sutterella seckii.</title>
        <authorList>
            <person name="Chaplin A.V."/>
            <person name="Sokolova S.R."/>
            <person name="Mosin K.A."/>
            <person name="Ivanova E.L."/>
            <person name="Kochetkova T.O."/>
            <person name="Goltsov A.Y."/>
            <person name="Trofimov D.Y."/>
            <person name="Efimov B.A."/>
        </authorList>
    </citation>
    <scope>NUCLEOTIDE SEQUENCE [LARGE SCALE GENOMIC DNA]</scope>
    <source>
        <strain evidence="3 4">ASD393</strain>
    </source>
</reference>
<sequence length="349" mass="37323">MLIGVLLGIAAGALWGLIYIAPLVVPEYNPVLVALSRFIAFGVISLPFLYVFRKELKAFSRADIWQAFKLPLFGNVLFYCLLTICIRLAGAPLAGMFMAVIPVLVAIASNIRYAGSDSAVPWSKILPPLAVIFLGLIVANLTEFENAAKASATGGEEYWIGVGFGLAAVVSWTWFSIMNAEWLLKHPQHSTGAWTALQGVTVLPLALGLFAVLAWPAGFMDTNITLMGAAPWKFLGVALTIGLLCSWVAMVCWNRMSQLLPAALGGQLIVFESVFAVVYALIWRGEMPTLSMTIGFLVLMGGVLGSLRVFQAQSHSAVADQAREAVAGLETGKAAANREVIESEGTSGE</sequence>
<protein>
    <submittedName>
        <fullName evidence="3">DMT family transporter</fullName>
    </submittedName>
</protein>
<feature type="transmembrane region" description="Helical" evidence="1">
    <location>
        <begin position="72"/>
        <end position="90"/>
    </location>
</feature>
<dbReference type="InterPro" id="IPR000620">
    <property type="entry name" value="EamA_dom"/>
</dbReference>
<name>A0A6I1ERC1_9BURK</name>
<dbReference type="Proteomes" id="UP000430564">
    <property type="component" value="Unassembled WGS sequence"/>
</dbReference>
<comment type="caution">
    <text evidence="3">The sequence shown here is derived from an EMBL/GenBank/DDBJ whole genome shotgun (WGS) entry which is preliminary data.</text>
</comment>
<dbReference type="RefSeq" id="WP_152157853.1">
    <property type="nucleotide sequence ID" value="NZ_WEHX01000013.1"/>
</dbReference>
<dbReference type="InterPro" id="IPR037185">
    <property type="entry name" value="EmrE-like"/>
</dbReference>
<keyword evidence="1" id="KW-1133">Transmembrane helix</keyword>
<dbReference type="AlphaFoldDB" id="A0A6I1ERC1"/>